<organism evidence="1">
    <name type="scientific">Podoviridae sp. ctvSF8</name>
    <dbReference type="NCBI Taxonomy" id="2827621"/>
    <lineage>
        <taxon>Viruses</taxon>
        <taxon>Duplodnaviria</taxon>
        <taxon>Heunggongvirae</taxon>
        <taxon>Uroviricota</taxon>
        <taxon>Caudoviricetes</taxon>
    </lineage>
</organism>
<name>A0A8S5LL35_9CAUD</name>
<evidence type="ECO:0000313" key="1">
    <source>
        <dbReference type="EMBL" id="DAD70579.1"/>
    </source>
</evidence>
<dbReference type="EMBL" id="BK015868">
    <property type="protein sequence ID" value="DAD70579.1"/>
    <property type="molecule type" value="Genomic_DNA"/>
</dbReference>
<proteinExistence type="predicted"/>
<reference evidence="1" key="1">
    <citation type="journal article" date="2021" name="Proc. Natl. Acad. Sci. U.S.A.">
        <title>A Catalog of Tens of Thousands of Viruses from Human Metagenomes Reveals Hidden Associations with Chronic Diseases.</title>
        <authorList>
            <person name="Tisza M.J."/>
            <person name="Buck C.B."/>
        </authorList>
    </citation>
    <scope>NUCLEOTIDE SEQUENCE</scope>
    <source>
        <strain evidence="1">CtvSF8</strain>
    </source>
</reference>
<accession>A0A8S5LL35</accession>
<protein>
    <submittedName>
        <fullName evidence="1">Uncharacterized protein</fullName>
    </submittedName>
</protein>
<sequence>MSKCVIPGYETSSPDEQIEALRKTFKRVFKTEDGKIIFNALLNDLFYFTEAKTEAEKALCEYAKFFLRERLGIIKTLNITNSLIDNLD</sequence>